<evidence type="ECO:0000313" key="1">
    <source>
        <dbReference type="EMBL" id="UTC29872.1"/>
    </source>
</evidence>
<keyword evidence="2" id="KW-1185">Reference proteome</keyword>
<proteinExistence type="predicted"/>
<dbReference type="Proteomes" id="UP001057427">
    <property type="component" value="Segment"/>
</dbReference>
<sequence>MTMTQMAEMSTGEMTKEVLDDLRRLYHQIGADLARVEVGLSQT</sequence>
<accession>A0A9E7SUX2</accession>
<reference evidence="1" key="1">
    <citation type="submission" date="2022-05" db="EMBL/GenBank/DDBJ databases">
        <authorList>
            <person name="Friedrich I."/>
            <person name="Poehlein A."/>
            <person name="Schneider D."/>
            <person name="Hertel R."/>
            <person name="Daniel R."/>
        </authorList>
    </citation>
    <scope>NUCLEOTIDE SEQUENCE</scope>
</reference>
<dbReference type="EMBL" id="ON529858">
    <property type="protein sequence ID" value="UTC29872.1"/>
    <property type="molecule type" value="Genomic_DNA"/>
</dbReference>
<name>A0A9E7SUX2_9CAUD</name>
<organism evidence="1 2">
    <name type="scientific">Brevundimonas phage vB_BgoS-Bajun</name>
    <dbReference type="NCBI Taxonomy" id="2948594"/>
    <lineage>
        <taxon>Viruses</taxon>
        <taxon>Duplodnaviria</taxon>
        <taxon>Heunggongvirae</taxon>
        <taxon>Uroviricota</taxon>
        <taxon>Caudoviricetes</taxon>
        <taxon>Dolichocephalovirinae</taxon>
    </lineage>
</organism>
<evidence type="ECO:0000313" key="2">
    <source>
        <dbReference type="Proteomes" id="UP001057427"/>
    </source>
</evidence>
<protein>
    <submittedName>
        <fullName evidence="1">Uncharacterized protein</fullName>
    </submittedName>
</protein>
<gene>
    <name evidence="1" type="ORF">BAJUN_02660</name>
</gene>